<dbReference type="OrthoDB" id="378643at2157"/>
<comment type="caution">
    <text evidence="2">The sequence shown here is derived from an EMBL/GenBank/DDBJ whole genome shotgun (WGS) entry which is preliminary data.</text>
</comment>
<dbReference type="RefSeq" id="WP_129068870.1">
    <property type="nucleotide sequence ID" value="NZ_RDFA01000003.1"/>
</dbReference>
<evidence type="ECO:0000313" key="2">
    <source>
        <dbReference type="EMBL" id="RXK49274.1"/>
    </source>
</evidence>
<dbReference type="EMBL" id="RDFA01000003">
    <property type="protein sequence ID" value="RXK49274.1"/>
    <property type="molecule type" value="Genomic_DNA"/>
</dbReference>
<evidence type="ECO:0000313" key="3">
    <source>
        <dbReference type="Proteomes" id="UP000289691"/>
    </source>
</evidence>
<protein>
    <submittedName>
        <fullName evidence="2">Uncharacterized protein</fullName>
    </submittedName>
</protein>
<evidence type="ECO:0000256" key="1">
    <source>
        <dbReference type="SAM" id="MobiDB-lite"/>
    </source>
</evidence>
<reference evidence="2 3" key="1">
    <citation type="submission" date="2019-01" db="EMBL/GenBank/DDBJ databases">
        <title>Halorientalis sp. F13-25 a new haloarchaeum isolated from hypersaline water.</title>
        <authorList>
            <person name="Ana D.-V."/>
            <person name="Cristina S.-P."/>
            <person name="Antonio V."/>
        </authorList>
    </citation>
    <scope>NUCLEOTIDE SEQUENCE [LARGE SCALE GENOMIC DNA]</scope>
    <source>
        <strain evidence="2 3">F13-25</strain>
    </source>
</reference>
<dbReference type="AlphaFoldDB" id="A0A498L315"/>
<gene>
    <name evidence="2" type="ORF">EAF64_10170</name>
</gene>
<proteinExistence type="predicted"/>
<name>A0A498L315_9EURY</name>
<feature type="compositionally biased region" description="Basic and acidic residues" evidence="1">
    <location>
        <begin position="153"/>
        <end position="165"/>
    </location>
</feature>
<dbReference type="Proteomes" id="UP000289691">
    <property type="component" value="Unassembled WGS sequence"/>
</dbReference>
<keyword evidence="3" id="KW-1185">Reference proteome</keyword>
<feature type="region of interest" description="Disordered" evidence="1">
    <location>
        <begin position="153"/>
        <end position="180"/>
    </location>
</feature>
<accession>A0A498L315</accession>
<organism evidence="2 3">
    <name type="scientific">Halorientalis pallida</name>
    <dbReference type="NCBI Taxonomy" id="2479928"/>
    <lineage>
        <taxon>Archaea</taxon>
        <taxon>Methanobacteriati</taxon>
        <taxon>Methanobacteriota</taxon>
        <taxon>Stenosarchaea group</taxon>
        <taxon>Halobacteria</taxon>
        <taxon>Halobacteriales</taxon>
        <taxon>Haloarculaceae</taxon>
        <taxon>Halorientalis</taxon>
    </lineage>
</organism>
<sequence>MADPNETDRGSDVFPEEYSDYWAIVQGIHSEVRSDAVTLRKRKEKSETTKHVTYGRSELAKKLADAHAAARSRTKSNAKFAGVEVTVGEIETALRNPSSYDSSEDWMAWAGVHEGRWYDTHNGKVCEDDATWYRPETESASEFPADTLHQDAHFEEPKPDGRKGWNESNPEADFVWGWDPKQKDPRTLEYDDGYVGTHVGSPFSKGEASCIVCLTPQVAFVEVVEPHPDLPRRLRTSATPDGWDWGYGQWSVKLRDGMLTPGGGEK</sequence>